<keyword evidence="3" id="KW-0862">Zinc</keyword>
<evidence type="ECO:0000256" key="1">
    <source>
        <dbReference type="ARBA" id="ARBA00009374"/>
    </source>
</evidence>
<reference evidence="7 8" key="1">
    <citation type="submission" date="2024-11" db="EMBL/GenBank/DDBJ databases">
        <title>Chromosome-level genome assembly of Eucalyptus globulus Labill. provides insights into its genome evolution.</title>
        <authorList>
            <person name="Li X."/>
        </authorList>
    </citation>
    <scope>NUCLEOTIDE SEQUENCE [LARGE SCALE GENOMIC DNA]</scope>
    <source>
        <strain evidence="7">CL2024</strain>
        <tissue evidence="7">Fresh tender leaves</tissue>
    </source>
</reference>
<dbReference type="InterPro" id="IPR044533">
    <property type="entry name" value="FLZ1/2/3"/>
</dbReference>
<dbReference type="Proteomes" id="UP001634007">
    <property type="component" value="Unassembled WGS sequence"/>
</dbReference>
<protein>
    <recommendedName>
        <fullName evidence="6">FLZ-type domain-containing protein</fullName>
    </recommendedName>
</protein>
<feature type="compositionally biased region" description="Polar residues" evidence="5">
    <location>
        <begin position="53"/>
        <end position="62"/>
    </location>
</feature>
<dbReference type="EMBL" id="JBJKBG010000002">
    <property type="protein sequence ID" value="KAL3750065.1"/>
    <property type="molecule type" value="Genomic_DNA"/>
</dbReference>
<evidence type="ECO:0000256" key="5">
    <source>
        <dbReference type="SAM" id="MobiDB-lite"/>
    </source>
</evidence>
<dbReference type="PANTHER" id="PTHR46057">
    <property type="entry name" value="FCS-LIKE ZINC FINGER 1-RELATED"/>
    <property type="match status" value="1"/>
</dbReference>
<dbReference type="Pfam" id="PF04570">
    <property type="entry name" value="zf-FLZ"/>
    <property type="match status" value="1"/>
</dbReference>
<dbReference type="InterPro" id="IPR007650">
    <property type="entry name" value="Zf-FLZ_dom"/>
</dbReference>
<accession>A0ABD3LE23</accession>
<evidence type="ECO:0000313" key="8">
    <source>
        <dbReference type="Proteomes" id="UP001634007"/>
    </source>
</evidence>
<feature type="domain" description="FLZ-type" evidence="6">
    <location>
        <begin position="156"/>
        <end position="199"/>
    </location>
</feature>
<dbReference type="GO" id="GO:0008270">
    <property type="term" value="F:zinc ion binding"/>
    <property type="evidence" value="ECO:0007669"/>
    <property type="project" value="UniProtKB-KW"/>
</dbReference>
<feature type="region of interest" description="Disordered" evidence="5">
    <location>
        <begin position="41"/>
        <end position="91"/>
    </location>
</feature>
<evidence type="ECO:0000256" key="3">
    <source>
        <dbReference type="ARBA" id="ARBA00022771"/>
    </source>
</evidence>
<name>A0ABD3LE23_EUCGL</name>
<comment type="caution">
    <text evidence="7">The sequence shown here is derived from an EMBL/GenBank/DDBJ whole genome shotgun (WGS) entry which is preliminary data.</text>
</comment>
<proteinExistence type="inferred from homology"/>
<keyword evidence="2" id="KW-0479">Metal-binding</keyword>
<gene>
    <name evidence="7" type="ORF">ACJRO7_011101</name>
</gene>
<dbReference type="PROSITE" id="PS51795">
    <property type="entry name" value="ZF_FLZ"/>
    <property type="match status" value="1"/>
</dbReference>
<sequence>MRSSRRYRLHLERSTSVGDIGSSFKPGPCIDEDYIPTTVAREKFRPQPAIMKPSQTTNTGLNDSKPAERSNVVRPSQDPRQLSQNSGNRLQRAMPAVVESLSCVSAVNSKSKDKEQRSTRSRPPVIEGIFFFGSPERELSTAKKIDEDDELELFGEFIEKCTLCNKKFEPDKDVYMYKDRPFCSSDCRDDQIALDGFKRKDFGLGKDDQKTMMSLRKDLNRLQEHL</sequence>
<dbReference type="AlphaFoldDB" id="A0ABD3LE23"/>
<evidence type="ECO:0000256" key="2">
    <source>
        <dbReference type="ARBA" id="ARBA00022723"/>
    </source>
</evidence>
<dbReference type="PANTHER" id="PTHR46057:SF54">
    <property type="entry name" value="FCS-LIKE ZINC FINGER 16"/>
    <property type="match status" value="1"/>
</dbReference>
<evidence type="ECO:0000259" key="6">
    <source>
        <dbReference type="PROSITE" id="PS51795"/>
    </source>
</evidence>
<evidence type="ECO:0000313" key="7">
    <source>
        <dbReference type="EMBL" id="KAL3750065.1"/>
    </source>
</evidence>
<feature type="compositionally biased region" description="Polar residues" evidence="5">
    <location>
        <begin position="78"/>
        <end position="89"/>
    </location>
</feature>
<feature type="region of interest" description="Disordered" evidence="5">
    <location>
        <begin position="1"/>
        <end position="23"/>
    </location>
</feature>
<feature type="zinc finger region" description="FLZ-type" evidence="4">
    <location>
        <begin position="156"/>
        <end position="199"/>
    </location>
</feature>
<keyword evidence="8" id="KW-1185">Reference proteome</keyword>
<keyword evidence="3" id="KW-0863">Zinc-finger</keyword>
<organism evidence="7 8">
    <name type="scientific">Eucalyptus globulus</name>
    <name type="common">Tasmanian blue gum</name>
    <dbReference type="NCBI Taxonomy" id="34317"/>
    <lineage>
        <taxon>Eukaryota</taxon>
        <taxon>Viridiplantae</taxon>
        <taxon>Streptophyta</taxon>
        <taxon>Embryophyta</taxon>
        <taxon>Tracheophyta</taxon>
        <taxon>Spermatophyta</taxon>
        <taxon>Magnoliopsida</taxon>
        <taxon>eudicotyledons</taxon>
        <taxon>Gunneridae</taxon>
        <taxon>Pentapetalae</taxon>
        <taxon>rosids</taxon>
        <taxon>malvids</taxon>
        <taxon>Myrtales</taxon>
        <taxon>Myrtaceae</taxon>
        <taxon>Myrtoideae</taxon>
        <taxon>Eucalypteae</taxon>
        <taxon>Eucalyptus</taxon>
    </lineage>
</organism>
<comment type="similarity">
    <text evidence="1">Belongs to the FLZ family.</text>
</comment>
<evidence type="ECO:0000256" key="4">
    <source>
        <dbReference type="PROSITE-ProRule" id="PRU01131"/>
    </source>
</evidence>